<feature type="signal peptide" evidence="1">
    <location>
        <begin position="1"/>
        <end position="18"/>
    </location>
</feature>
<keyword evidence="3" id="KW-1185">Reference proteome</keyword>
<reference evidence="2" key="2">
    <citation type="submission" date="2020-02" db="EMBL/GenBank/DDBJ databases">
        <authorList>
            <person name="Gilchrist C.L.M."/>
            <person name="Chooi Y.-H."/>
        </authorList>
    </citation>
    <scope>NUCLEOTIDE SEQUENCE</scope>
    <source>
        <strain evidence="2">MST-FP2251</strain>
    </source>
</reference>
<name>A0AAD4CEZ1_ASPNN</name>
<dbReference type="EMBL" id="VCAU01000100">
    <property type="protein sequence ID" value="KAF9885234.1"/>
    <property type="molecule type" value="Genomic_DNA"/>
</dbReference>
<sequence length="110" mass="11720">MKLTAILSLLVLAPVALANPLEPGPAAEGLEVREAAPEPEPFGSLENIFEKRSCKATKCVCNKVQGQFCGNTKINAACLNSHVYECNRSTGKACDYGVRNSCKKCGKLSC</sequence>
<evidence type="ECO:0000313" key="2">
    <source>
        <dbReference type="EMBL" id="KAF9885234.1"/>
    </source>
</evidence>
<organism evidence="2 3">
    <name type="scientific">Aspergillus nanangensis</name>
    <dbReference type="NCBI Taxonomy" id="2582783"/>
    <lineage>
        <taxon>Eukaryota</taxon>
        <taxon>Fungi</taxon>
        <taxon>Dikarya</taxon>
        <taxon>Ascomycota</taxon>
        <taxon>Pezizomycotina</taxon>
        <taxon>Eurotiomycetes</taxon>
        <taxon>Eurotiomycetidae</taxon>
        <taxon>Eurotiales</taxon>
        <taxon>Aspergillaceae</taxon>
        <taxon>Aspergillus</taxon>
        <taxon>Aspergillus subgen. Circumdati</taxon>
    </lineage>
</organism>
<accession>A0AAD4CEZ1</accession>
<dbReference type="AlphaFoldDB" id="A0AAD4CEZ1"/>
<proteinExistence type="predicted"/>
<gene>
    <name evidence="2" type="ORF">FE257_000594</name>
</gene>
<comment type="caution">
    <text evidence="2">The sequence shown here is derived from an EMBL/GenBank/DDBJ whole genome shotgun (WGS) entry which is preliminary data.</text>
</comment>
<evidence type="ECO:0000313" key="3">
    <source>
        <dbReference type="Proteomes" id="UP001194746"/>
    </source>
</evidence>
<protein>
    <submittedName>
        <fullName evidence="2">Uncharacterized protein</fullName>
    </submittedName>
</protein>
<reference evidence="2" key="1">
    <citation type="journal article" date="2019" name="Beilstein J. Org. Chem.">
        <title>Nanangenines: drimane sesquiterpenoids as the dominant metabolite cohort of a novel Australian fungus, Aspergillus nanangensis.</title>
        <authorList>
            <person name="Lacey H.J."/>
            <person name="Gilchrist C.L.M."/>
            <person name="Crombie A."/>
            <person name="Kalaitzis J.A."/>
            <person name="Vuong D."/>
            <person name="Rutledge P.J."/>
            <person name="Turner P."/>
            <person name="Pitt J.I."/>
            <person name="Lacey E."/>
            <person name="Chooi Y.H."/>
            <person name="Piggott A.M."/>
        </authorList>
    </citation>
    <scope>NUCLEOTIDE SEQUENCE</scope>
    <source>
        <strain evidence="2">MST-FP2251</strain>
    </source>
</reference>
<keyword evidence="1" id="KW-0732">Signal</keyword>
<feature type="chain" id="PRO_5042147620" evidence="1">
    <location>
        <begin position="19"/>
        <end position="110"/>
    </location>
</feature>
<evidence type="ECO:0000256" key="1">
    <source>
        <dbReference type="SAM" id="SignalP"/>
    </source>
</evidence>
<dbReference type="Proteomes" id="UP001194746">
    <property type="component" value="Unassembled WGS sequence"/>
</dbReference>